<dbReference type="EMBL" id="MEHA01000026">
    <property type="protein sequence ID" value="ODR45636.1"/>
    <property type="molecule type" value="Genomic_DNA"/>
</dbReference>
<comment type="caution">
    <text evidence="2">The sequence shown here is derived from an EMBL/GenBank/DDBJ whole genome shotgun (WGS) entry which is preliminary data.</text>
</comment>
<name>A0A1E3A5P1_9FIRM</name>
<evidence type="ECO:0000313" key="6">
    <source>
        <dbReference type="Proteomes" id="UP000094271"/>
    </source>
</evidence>
<organism evidence="2 5">
    <name type="scientific">Eisenbergiella tayi</name>
    <dbReference type="NCBI Taxonomy" id="1432052"/>
    <lineage>
        <taxon>Bacteria</taxon>
        <taxon>Bacillati</taxon>
        <taxon>Bacillota</taxon>
        <taxon>Clostridia</taxon>
        <taxon>Lachnospirales</taxon>
        <taxon>Lachnospiraceae</taxon>
        <taxon>Eisenbergiella</taxon>
    </lineage>
</organism>
<dbReference type="GO" id="GO:0110154">
    <property type="term" value="P:RNA decapping"/>
    <property type="evidence" value="ECO:0007669"/>
    <property type="project" value="TreeGrafter"/>
</dbReference>
<evidence type="ECO:0000313" key="5">
    <source>
        <dbReference type="Proteomes" id="UP000094067"/>
    </source>
</evidence>
<accession>A0A1E3A5P1</accession>
<dbReference type="Pfam" id="PF00149">
    <property type="entry name" value="Metallophos"/>
    <property type="match status" value="1"/>
</dbReference>
<feature type="domain" description="Calcineurin-like phosphoesterase" evidence="1">
    <location>
        <begin position="39"/>
        <end position="170"/>
    </location>
</feature>
<evidence type="ECO:0000313" key="2">
    <source>
        <dbReference type="EMBL" id="ODM04095.1"/>
    </source>
</evidence>
<dbReference type="GO" id="GO:0004722">
    <property type="term" value="F:protein serine/threonine phosphatase activity"/>
    <property type="evidence" value="ECO:0007669"/>
    <property type="project" value="UniProtKB-EC"/>
</dbReference>
<dbReference type="EMBL" id="MCGH01000003">
    <property type="protein sequence ID" value="ODM04095.1"/>
    <property type="molecule type" value="Genomic_DNA"/>
</dbReference>
<dbReference type="SUPFAM" id="SSF56300">
    <property type="entry name" value="Metallo-dependent phosphatases"/>
    <property type="match status" value="1"/>
</dbReference>
<dbReference type="EC" id="3.1.3.16" evidence="2"/>
<reference evidence="4 6" key="3">
    <citation type="submission" date="2016-08" db="EMBL/GenBank/DDBJ databases">
        <authorList>
            <person name="Seilhamer J.J."/>
        </authorList>
    </citation>
    <scope>NUCLEOTIDE SEQUENCE [LARGE SCALE GENOMIC DNA]</scope>
    <source>
        <strain evidence="4 6">NML150140-1</strain>
    </source>
</reference>
<dbReference type="InterPro" id="IPR050126">
    <property type="entry name" value="Ap4A_hydrolase"/>
</dbReference>
<sequence>MNNFLSPFRHFFTPKPKKKPELFLRSSFLQLSVPVDKNVYVMSDIHGQYEAFLHMLWKIRFHQDKDLLILNGDLIDCGPDSYALLEYAMHEPVVFTLYGNHELNLVNAYSSFSFQANPTFCGQIQESLGKEGLREYISWLASLPCCCKLTLGNNQFLIAHASPPSISPEDAPDWTRCVIGGEQPFYQEEYKWGTTTLITGHTPVIWFSDIPDIWKSPDCTRYDIDCGAAYPEYGGRLGCLRLNDLAEFYTEV</sequence>
<dbReference type="EMBL" id="MEHD01000055">
    <property type="protein sequence ID" value="ODR44582.1"/>
    <property type="molecule type" value="Genomic_DNA"/>
</dbReference>
<reference evidence="2 5" key="1">
    <citation type="submission" date="2016-07" db="EMBL/GenBank/DDBJ databases">
        <title>Characterization of isolates of Eisenbergiella tayi derived from blood cultures, using whole genome sequencing.</title>
        <authorList>
            <person name="Burdz T."/>
            <person name="Wiebe D."/>
            <person name="Huynh C."/>
            <person name="Bernard K."/>
        </authorList>
    </citation>
    <scope>NUCLEOTIDE SEQUENCE [LARGE SCALE GENOMIC DNA]</scope>
    <source>
        <strain evidence="2 5">NML 110608</strain>
    </source>
</reference>
<reference evidence="3 7" key="2">
    <citation type="submission" date="2016-08" db="EMBL/GenBank/DDBJ databases">
        <title>Characterization of Isolates of Eisenbergiella tayi Derived from Blood Cultures, Using Whole Genome Sequencing.</title>
        <authorList>
            <person name="Bernier A.-M."/>
            <person name="Burdz T."/>
            <person name="Wiebe D."/>
            <person name="Bernard K."/>
        </authorList>
    </citation>
    <scope>NUCLEOTIDE SEQUENCE [LARGE SCALE GENOMIC DNA]</scope>
    <source>
        <strain evidence="3 7">NML120146</strain>
    </source>
</reference>
<evidence type="ECO:0000313" key="4">
    <source>
        <dbReference type="EMBL" id="ODR45636.1"/>
    </source>
</evidence>
<evidence type="ECO:0000313" key="7">
    <source>
        <dbReference type="Proteomes" id="UP000094869"/>
    </source>
</evidence>
<evidence type="ECO:0000259" key="1">
    <source>
        <dbReference type="Pfam" id="PF00149"/>
    </source>
</evidence>
<gene>
    <name evidence="2" type="primary">pphA</name>
    <name evidence="4" type="ORF">BEI59_26675</name>
    <name evidence="2" type="ORF">BEI61_04899</name>
    <name evidence="3" type="ORF">BEI63_31110</name>
</gene>
<protein>
    <submittedName>
        <fullName evidence="2">Serine/threonine-protein phosphatase 1</fullName>
        <ecNumber evidence="2">3.1.3.16</ecNumber>
    </submittedName>
</protein>
<keyword evidence="2" id="KW-0378">Hydrolase</keyword>
<dbReference type="Proteomes" id="UP000094067">
    <property type="component" value="Unassembled WGS sequence"/>
</dbReference>
<dbReference type="InterPro" id="IPR004843">
    <property type="entry name" value="Calcineurin-like_PHP"/>
</dbReference>
<dbReference type="Proteomes" id="UP000094271">
    <property type="component" value="Unassembled WGS sequence"/>
</dbReference>
<evidence type="ECO:0000313" key="3">
    <source>
        <dbReference type="EMBL" id="ODR44582.1"/>
    </source>
</evidence>
<dbReference type="PANTHER" id="PTHR42850:SF4">
    <property type="entry name" value="ZINC-DEPENDENT ENDOPOLYPHOSPHATASE"/>
    <property type="match status" value="1"/>
</dbReference>
<dbReference type="InterPro" id="IPR029052">
    <property type="entry name" value="Metallo-depent_PP-like"/>
</dbReference>
<dbReference type="PANTHER" id="PTHR42850">
    <property type="entry name" value="METALLOPHOSPHOESTERASE"/>
    <property type="match status" value="1"/>
</dbReference>
<dbReference type="Gene3D" id="3.60.21.10">
    <property type="match status" value="1"/>
</dbReference>
<dbReference type="Proteomes" id="UP000094869">
    <property type="component" value="Unassembled WGS sequence"/>
</dbReference>
<dbReference type="AlphaFoldDB" id="A0A1E3A5P1"/>
<dbReference type="GO" id="GO:0008803">
    <property type="term" value="F:bis(5'-nucleosyl)-tetraphosphatase (symmetrical) activity"/>
    <property type="evidence" value="ECO:0007669"/>
    <property type="project" value="TreeGrafter"/>
</dbReference>
<proteinExistence type="predicted"/>
<dbReference type="GO" id="GO:0005737">
    <property type="term" value="C:cytoplasm"/>
    <property type="evidence" value="ECO:0007669"/>
    <property type="project" value="TreeGrafter"/>
</dbReference>
<keyword evidence="7" id="KW-1185">Reference proteome</keyword>
<dbReference type="RefSeq" id="WP_069154335.1">
    <property type="nucleotide sequence ID" value="NZ_JAYAZY010000026.1"/>
</dbReference>
<dbReference type="OrthoDB" id="9779903at2"/>